<keyword evidence="11" id="KW-1185">Reference proteome</keyword>
<dbReference type="InterPro" id="IPR001394">
    <property type="entry name" value="Peptidase_C19_UCH"/>
</dbReference>
<proteinExistence type="inferred from homology"/>
<feature type="compositionally biased region" description="Low complexity" evidence="8">
    <location>
        <begin position="658"/>
        <end position="689"/>
    </location>
</feature>
<feature type="compositionally biased region" description="Low complexity" evidence="8">
    <location>
        <begin position="403"/>
        <end position="429"/>
    </location>
</feature>
<dbReference type="SUPFAM" id="SSF54001">
    <property type="entry name" value="Cysteine proteinases"/>
    <property type="match status" value="1"/>
</dbReference>
<feature type="domain" description="USP" evidence="9">
    <location>
        <begin position="986"/>
        <end position="1407"/>
    </location>
</feature>
<feature type="region of interest" description="Disordered" evidence="8">
    <location>
        <begin position="1175"/>
        <end position="1209"/>
    </location>
</feature>
<dbReference type="EMBL" id="JALJOT010000001">
    <property type="protein sequence ID" value="KAK9918617.1"/>
    <property type="molecule type" value="Genomic_DNA"/>
</dbReference>
<reference evidence="10 11" key="1">
    <citation type="journal article" date="2024" name="Nat. Commun.">
        <title>Phylogenomics reveals the evolutionary origins of lichenization in chlorophyte algae.</title>
        <authorList>
            <person name="Puginier C."/>
            <person name="Libourel C."/>
            <person name="Otte J."/>
            <person name="Skaloud P."/>
            <person name="Haon M."/>
            <person name="Grisel S."/>
            <person name="Petersen M."/>
            <person name="Berrin J.G."/>
            <person name="Delaux P.M."/>
            <person name="Dal Grande F."/>
            <person name="Keller J."/>
        </authorList>
    </citation>
    <scope>NUCLEOTIDE SEQUENCE [LARGE SCALE GENOMIC DNA]</scope>
    <source>
        <strain evidence="10 11">SAG 216-7</strain>
    </source>
</reference>
<name>A0ABR2Z3R6_9CHLO</name>
<dbReference type="PANTHER" id="PTHR24006:SF687">
    <property type="entry name" value="UBIQUITIN CARBOXYL-TERMINAL HYDROLASE 10"/>
    <property type="match status" value="1"/>
</dbReference>
<feature type="region of interest" description="Disordered" evidence="8">
    <location>
        <begin position="371"/>
        <end position="954"/>
    </location>
</feature>
<feature type="compositionally biased region" description="Low complexity" evidence="8">
    <location>
        <begin position="474"/>
        <end position="506"/>
    </location>
</feature>
<keyword evidence="7" id="KW-0788">Thiol protease</keyword>
<dbReference type="Proteomes" id="UP001491310">
    <property type="component" value="Unassembled WGS sequence"/>
</dbReference>
<evidence type="ECO:0000256" key="2">
    <source>
        <dbReference type="ARBA" id="ARBA00009085"/>
    </source>
</evidence>
<feature type="compositionally biased region" description="Basic and acidic residues" evidence="8">
    <location>
        <begin position="1063"/>
        <end position="1075"/>
    </location>
</feature>
<feature type="compositionally biased region" description="Low complexity" evidence="8">
    <location>
        <begin position="516"/>
        <end position="529"/>
    </location>
</feature>
<feature type="compositionally biased region" description="Low complexity" evidence="8">
    <location>
        <begin position="82"/>
        <end position="94"/>
    </location>
</feature>
<feature type="compositionally biased region" description="Pro residues" evidence="8">
    <location>
        <begin position="148"/>
        <end position="158"/>
    </location>
</feature>
<evidence type="ECO:0000256" key="7">
    <source>
        <dbReference type="ARBA" id="ARBA00022807"/>
    </source>
</evidence>
<feature type="compositionally biased region" description="Basic and acidic residues" evidence="8">
    <location>
        <begin position="753"/>
        <end position="805"/>
    </location>
</feature>
<feature type="region of interest" description="Disordered" evidence="8">
    <location>
        <begin position="1"/>
        <end position="286"/>
    </location>
</feature>
<feature type="compositionally biased region" description="Low complexity" evidence="8">
    <location>
        <begin position="813"/>
        <end position="869"/>
    </location>
</feature>
<dbReference type="Pfam" id="PF00443">
    <property type="entry name" value="UCH"/>
    <property type="match status" value="1"/>
</dbReference>
<feature type="compositionally biased region" description="Acidic residues" evidence="8">
    <location>
        <begin position="1176"/>
        <end position="1191"/>
    </location>
</feature>
<evidence type="ECO:0000313" key="11">
    <source>
        <dbReference type="Proteomes" id="UP001491310"/>
    </source>
</evidence>
<evidence type="ECO:0000256" key="6">
    <source>
        <dbReference type="ARBA" id="ARBA00022801"/>
    </source>
</evidence>
<dbReference type="EC" id="3.4.19.12" evidence="3"/>
<feature type="compositionally biased region" description="Low complexity" evidence="8">
    <location>
        <begin position="213"/>
        <end position="250"/>
    </location>
</feature>
<organism evidence="10 11">
    <name type="scientific">Coccomyxa subellipsoidea</name>
    <dbReference type="NCBI Taxonomy" id="248742"/>
    <lineage>
        <taxon>Eukaryota</taxon>
        <taxon>Viridiplantae</taxon>
        <taxon>Chlorophyta</taxon>
        <taxon>core chlorophytes</taxon>
        <taxon>Trebouxiophyceae</taxon>
        <taxon>Trebouxiophyceae incertae sedis</taxon>
        <taxon>Coccomyxaceae</taxon>
        <taxon>Coccomyxa</taxon>
    </lineage>
</organism>
<feature type="compositionally biased region" description="Polar residues" evidence="8">
    <location>
        <begin position="255"/>
        <end position="273"/>
    </location>
</feature>
<feature type="compositionally biased region" description="Basic and acidic residues" evidence="8">
    <location>
        <begin position="11"/>
        <end position="24"/>
    </location>
</feature>
<evidence type="ECO:0000256" key="8">
    <source>
        <dbReference type="SAM" id="MobiDB-lite"/>
    </source>
</evidence>
<dbReference type="PANTHER" id="PTHR24006">
    <property type="entry name" value="UBIQUITIN CARBOXYL-TERMINAL HYDROLASE"/>
    <property type="match status" value="1"/>
</dbReference>
<keyword evidence="4" id="KW-0645">Protease</keyword>
<evidence type="ECO:0000256" key="5">
    <source>
        <dbReference type="ARBA" id="ARBA00022786"/>
    </source>
</evidence>
<feature type="compositionally biased region" description="Low complexity" evidence="8">
    <location>
        <begin position="723"/>
        <end position="739"/>
    </location>
</feature>
<keyword evidence="6" id="KW-0378">Hydrolase</keyword>
<feature type="compositionally biased region" description="Low complexity" evidence="8">
    <location>
        <begin position="877"/>
        <end position="926"/>
    </location>
</feature>
<evidence type="ECO:0000313" key="10">
    <source>
        <dbReference type="EMBL" id="KAK9918617.1"/>
    </source>
</evidence>
<dbReference type="InterPro" id="IPR038765">
    <property type="entry name" value="Papain-like_cys_pep_sf"/>
</dbReference>
<sequence>MSSFEGYRQNNDSDRTKARGDRRSAKAPPPPSKQPAPYGTSPNTTTVPPTHHAGRSQGDGFAWGGAASGRDRPGQARKAKGPSVPAPANVAPSAGHNFQSLGNMPVRSGGQGGMQALGRPAQSRAPARAVPVTPAAAETAAPSGAPDPAQPATPPVPAEAPAAAASGPSPAGPAQAPTTADDSARAASASSSAAAAAAPSGAGPRETASADVQRSAAAQDAGAAAGAAAPAPSQQQGQRQNRGRGNSNQRLPHRSSGQQGNQHWGSYHSTPQGPQHPGYQAYPSQIPPSYQGYQAYTPIQQVSFGQQPVVFGNMPAQVPVVPFVPTVPAARTYATSYAAASRGTLQPDAAPFVSASSTAATALPYKPYQVKPPPNSAILQPPSSPRSATVAPAQPFFVPSPPWSASSQPPAGPSAASPQKGGAAAQQPPVTLATITPASKGVSGVQAPSTPTKPSGTPPTAAPDLAEAPGAPSGESKAPAAQEAAAEAADGSADASTATPAGDAPADMPTQSCSIAAANEAQQRQQQRAPPVVKTASLLPATAGWGGKRKTPAAAPAAPMPVPVAQPASSSPPPKAASSAASQTPVQPASVKPSVESAPAPQPTPSAQTESDATAAKPGGEPALATKDRASTAGGAEKPAETAEQSPAKPAKAEPPAEAKPAVETGSAPAQELAAASLPAAPAPVAVAAPEPPKARTWATMAKALATETGPTVFRPPPPKPVTPKSATSSGPSSAAGRPRQARGQSESGRSVGRRDASRDAPRDGQRNRGRGEPGHRREDRNQHRVPGDASRDSRDRRAQPREVRPSAPVSTSAQKPSSSAANAPAASQTAGPAAEKAPPAASAAPAASSAPAESAAAASDSTSSTAAPGQPDKEAAPAASASEAASVQSEASESGSKSETAPVAHPEAVPASAAAISANEQAPAAVPKDAETAAPGQAPAAQPKKAAAAEPAKKALSSPVLDAVRRLCGAVDDFSNAPAKRFLPRGLVNTGNLCFMNSILQALMGGQQFCAMLQSLQAAAPAFTASELPTLHAFSALAAEFLQAGAPEAPEPLANGDAGKTAPKEPVYKAKDPPKSNAWARPGSAGANAVTLAARLNQKALLPDMMFPTVNRFNPNNGRPLPTVNGKATTAAAAAAAAATRQQEDAQEFLNFLLDSAHQELLHLRLLHAASLSNPDEEAEGAEGGDDNEEWLTAGRSKKKKAVTRGTTSIQGGTTLASAVFGGALRSEVKAAGAPASATLEPCFVVHLDIHPDAVRSVSDALHAFTSPETISGYKVRDNSEGVTARKVVQLYALPRILVLHLKRFSYGLTGTGKIHKTVHYGDRLRVQPSWVAEGCPDARHRGGADYELIAVVHHLGRTPAAGHYTADVRQPDGKWLHFDDADLSNVPLARVVDDNKAYLLFYQLRE</sequence>
<dbReference type="InterPro" id="IPR050164">
    <property type="entry name" value="Peptidase_C19"/>
</dbReference>
<feature type="compositionally biased region" description="Low complexity" evidence="8">
    <location>
        <begin position="123"/>
        <end position="147"/>
    </location>
</feature>
<evidence type="ECO:0000259" key="9">
    <source>
        <dbReference type="PROSITE" id="PS50235"/>
    </source>
</evidence>
<feature type="compositionally biased region" description="Low complexity" evidence="8">
    <location>
        <begin position="159"/>
        <end position="205"/>
    </location>
</feature>
<comment type="catalytic activity">
    <reaction evidence="1">
        <text>Thiol-dependent hydrolysis of ester, thioester, amide, peptide and isopeptide bonds formed by the C-terminal Gly of ubiquitin (a 76-residue protein attached to proteins as an intracellular targeting signal).</text>
        <dbReference type="EC" id="3.4.19.12"/>
    </reaction>
</comment>
<evidence type="ECO:0000256" key="1">
    <source>
        <dbReference type="ARBA" id="ARBA00000707"/>
    </source>
</evidence>
<dbReference type="PROSITE" id="PS00973">
    <property type="entry name" value="USP_2"/>
    <property type="match status" value="1"/>
</dbReference>
<keyword evidence="5" id="KW-0833">Ubl conjugation pathway</keyword>
<accession>A0ABR2Z3R6</accession>
<feature type="compositionally biased region" description="Low complexity" evidence="8">
    <location>
        <begin position="576"/>
        <end position="585"/>
    </location>
</feature>
<comment type="similarity">
    <text evidence="2">Belongs to the peptidase C19 family.</text>
</comment>
<protein>
    <recommendedName>
        <fullName evidence="3">ubiquitinyl hydrolase 1</fullName>
        <ecNumber evidence="3">3.4.19.12</ecNumber>
    </recommendedName>
</protein>
<comment type="caution">
    <text evidence="10">The sequence shown here is derived from an EMBL/GenBank/DDBJ whole genome shotgun (WGS) entry which is preliminary data.</text>
</comment>
<evidence type="ECO:0000256" key="3">
    <source>
        <dbReference type="ARBA" id="ARBA00012759"/>
    </source>
</evidence>
<dbReference type="Gene3D" id="3.90.70.10">
    <property type="entry name" value="Cysteine proteinases"/>
    <property type="match status" value="1"/>
</dbReference>
<evidence type="ECO:0000256" key="4">
    <source>
        <dbReference type="ARBA" id="ARBA00022670"/>
    </source>
</evidence>
<dbReference type="PROSITE" id="PS00972">
    <property type="entry name" value="USP_1"/>
    <property type="match status" value="1"/>
</dbReference>
<dbReference type="InterPro" id="IPR028889">
    <property type="entry name" value="USP"/>
</dbReference>
<dbReference type="InterPro" id="IPR018200">
    <property type="entry name" value="USP_CS"/>
</dbReference>
<feature type="compositionally biased region" description="Low complexity" evidence="8">
    <location>
        <begin position="933"/>
        <end position="951"/>
    </location>
</feature>
<feature type="region of interest" description="Disordered" evidence="8">
    <location>
        <begin position="1049"/>
        <end position="1078"/>
    </location>
</feature>
<dbReference type="PROSITE" id="PS50235">
    <property type="entry name" value="USP_3"/>
    <property type="match status" value="1"/>
</dbReference>
<feature type="compositionally biased region" description="Pro residues" evidence="8">
    <location>
        <begin position="558"/>
        <end position="575"/>
    </location>
</feature>
<gene>
    <name evidence="10" type="ORF">WJX75_005398</name>
</gene>